<evidence type="ECO:0000259" key="2">
    <source>
        <dbReference type="Pfam" id="PF17389"/>
    </source>
</evidence>
<protein>
    <submittedName>
        <fullName evidence="4">Alpha-L-rhamnosidase N-terminal domain-containing protein</fullName>
    </submittedName>
</protein>
<dbReference type="Proteomes" id="UP000574133">
    <property type="component" value="Unassembled WGS sequence"/>
</dbReference>
<dbReference type="AlphaFoldDB" id="A0A841T9A4"/>
<dbReference type="InterPro" id="IPR008928">
    <property type="entry name" value="6-hairpin_glycosidase_sf"/>
</dbReference>
<dbReference type="PANTHER" id="PTHR34987:SF2">
    <property type="entry name" value="B, PUTATIVE (AFU_ORTHOLOGUE AFUA_7G05040)-RELATED"/>
    <property type="match status" value="1"/>
</dbReference>
<evidence type="ECO:0000313" key="4">
    <source>
        <dbReference type="EMBL" id="MBB6677884.1"/>
    </source>
</evidence>
<evidence type="ECO:0000259" key="1">
    <source>
        <dbReference type="Pfam" id="PF08531"/>
    </source>
</evidence>
<evidence type="ECO:0000313" key="5">
    <source>
        <dbReference type="Proteomes" id="UP000574133"/>
    </source>
</evidence>
<proteinExistence type="predicted"/>
<accession>A0A841T9A4</accession>
<evidence type="ECO:0000259" key="3">
    <source>
        <dbReference type="Pfam" id="PF17390"/>
    </source>
</evidence>
<dbReference type="Gene3D" id="2.60.120.260">
    <property type="entry name" value="Galactose-binding domain-like"/>
    <property type="match status" value="2"/>
</dbReference>
<dbReference type="InterPro" id="IPR035398">
    <property type="entry name" value="Bac_rhamnosid_C"/>
</dbReference>
<dbReference type="PANTHER" id="PTHR34987">
    <property type="entry name" value="C, PUTATIVE (AFU_ORTHOLOGUE AFUA_3G02880)-RELATED"/>
    <property type="match status" value="1"/>
</dbReference>
<dbReference type="SUPFAM" id="SSF48208">
    <property type="entry name" value="Six-hairpin glycosidases"/>
    <property type="match status" value="1"/>
</dbReference>
<dbReference type="Pfam" id="PF17390">
    <property type="entry name" value="Bac_rhamnosid_C"/>
    <property type="match status" value="1"/>
</dbReference>
<feature type="domain" description="Bacterial alpha-L-rhamnosidase N-terminal" evidence="1">
    <location>
        <begin position="46"/>
        <end position="203"/>
    </location>
</feature>
<organism evidence="4 5">
    <name type="scientific">Cohnella lubricantis</name>
    <dbReference type="NCBI Taxonomy" id="2163172"/>
    <lineage>
        <taxon>Bacteria</taxon>
        <taxon>Bacillati</taxon>
        <taxon>Bacillota</taxon>
        <taxon>Bacilli</taxon>
        <taxon>Bacillales</taxon>
        <taxon>Paenibacillaceae</taxon>
        <taxon>Cohnella</taxon>
    </lineage>
</organism>
<reference evidence="4 5" key="1">
    <citation type="submission" date="2020-08" db="EMBL/GenBank/DDBJ databases">
        <title>Cohnella phylogeny.</title>
        <authorList>
            <person name="Dunlap C."/>
        </authorList>
    </citation>
    <scope>NUCLEOTIDE SEQUENCE [LARGE SCALE GENOMIC DNA]</scope>
    <source>
        <strain evidence="4 5">DSM 103658</strain>
    </source>
</reference>
<feature type="domain" description="Alpha-L-rhamnosidase C-terminal" evidence="3">
    <location>
        <begin position="717"/>
        <end position="786"/>
    </location>
</feature>
<dbReference type="Gene3D" id="2.60.420.10">
    <property type="entry name" value="Maltose phosphorylase, domain 3"/>
    <property type="match status" value="1"/>
</dbReference>
<dbReference type="Pfam" id="PF17389">
    <property type="entry name" value="Bac_rhamnosid6H"/>
    <property type="match status" value="1"/>
</dbReference>
<dbReference type="InterPro" id="IPR013737">
    <property type="entry name" value="Bac_rhamnosid_N"/>
</dbReference>
<dbReference type="InterPro" id="IPR035396">
    <property type="entry name" value="Bac_rhamnosid6H"/>
</dbReference>
<name>A0A841T9A4_9BACL</name>
<dbReference type="GO" id="GO:0005975">
    <property type="term" value="P:carbohydrate metabolic process"/>
    <property type="evidence" value="ECO:0007669"/>
    <property type="project" value="InterPro"/>
</dbReference>
<sequence>MDENRNWQAKWIWAEPGEKRADGASLEAVLLRRSFELPQAAGARLTVSVSADSRYRLYLNGESVSSGPCKGDLNTHYYETVDVTDRLHSGTNMLAAFVVHYPAADWGRGVSRGPTSVWRTDRGGYLLEGTLERGDGEPIECLNTDAGWEALRLPVEAFSLKPETLTLFIGGGEKVDARRLPHGWLRKQDEGAGWAPAIIVSDPYDPLHGELTRWQLMPRPIPLAEETNEAFVRVSRSSLGSAIAAADAPIGELGPIVVQPGERVWLEVDAGELVAGYPVLELSGGRDAEVSILYAECYEHEPEPGGKRRKGVRDDSIGKQLYGFTDDYTVGGVSRSLNDEPERYQPFHRRAFRFIRLEAEAKGEPLTLRRFSYCRTGYPLRVAASFESSDETLNPLWPISVNTLRNCMHETYEDTPYYEQMGYEMDTRLQALFTYQISADDRLARKALYDFHSSLLPTGMLQSRYPAVSRQVIPGFALFWIMMVHDHYMHFADQALVRYYLPSIDAVLGWFERKREASGLAGRMPQAYWSFVDWTEEWRSRSGAPSAAKDGPLTVYNLMYADALVKSAELCELAGRRDTAAEYRSRAESVRGAVRSRCWSETRGMFRDGPEAEAYSQHAQIWAVLTGTVADAEARALMERTLSESGLAQTSIAMAYYLFRALAMTGLYDRTLKLWDVWRRQVDLHVTAWVEDPVLERSDCHAWGALPLHEFPAELLGVKPEKPGYAAIRIEPSTIGLSRAAGAAMTPHGPVRVEWTAHDGEFRLSVNGPDGVPAVVRLPDGSETRTDGLRELLLSCRMDAI</sequence>
<dbReference type="SUPFAM" id="SSF49785">
    <property type="entry name" value="Galactose-binding domain-like"/>
    <property type="match status" value="1"/>
</dbReference>
<comment type="caution">
    <text evidence="4">The sequence shown here is derived from an EMBL/GenBank/DDBJ whole genome shotgun (WGS) entry which is preliminary data.</text>
</comment>
<keyword evidence="5" id="KW-1185">Reference proteome</keyword>
<feature type="domain" description="Alpha-L-rhamnosidase six-hairpin glycosidase" evidence="2">
    <location>
        <begin position="383"/>
        <end position="666"/>
    </location>
</feature>
<dbReference type="Gene3D" id="1.50.10.10">
    <property type="match status" value="1"/>
</dbReference>
<gene>
    <name evidence="4" type="ORF">H4Q31_11165</name>
</gene>
<dbReference type="InterPro" id="IPR012341">
    <property type="entry name" value="6hp_glycosidase-like_sf"/>
</dbReference>
<dbReference type="RefSeq" id="WP_185179157.1">
    <property type="nucleotide sequence ID" value="NZ_CBCSEP010000017.1"/>
</dbReference>
<dbReference type="Pfam" id="PF08531">
    <property type="entry name" value="Bac_rhamnosid_N"/>
    <property type="match status" value="1"/>
</dbReference>
<dbReference type="EMBL" id="JACJVN010000039">
    <property type="protein sequence ID" value="MBB6677884.1"/>
    <property type="molecule type" value="Genomic_DNA"/>
</dbReference>
<dbReference type="InterPro" id="IPR008979">
    <property type="entry name" value="Galactose-bd-like_sf"/>
</dbReference>